<dbReference type="InterPro" id="IPR000884">
    <property type="entry name" value="TSP1_rpt"/>
</dbReference>
<accession>A0A7R8VQG9</accession>
<evidence type="ECO:0000256" key="1">
    <source>
        <dbReference type="SAM" id="MobiDB-lite"/>
    </source>
</evidence>
<dbReference type="PROSITE" id="PS50092">
    <property type="entry name" value="TSP1"/>
    <property type="match status" value="1"/>
</dbReference>
<dbReference type="SUPFAM" id="SSF82895">
    <property type="entry name" value="TSP-1 type 1 repeat"/>
    <property type="match status" value="1"/>
</dbReference>
<dbReference type="EMBL" id="OA569914">
    <property type="protein sequence ID" value="CAD7202894.1"/>
    <property type="molecule type" value="Genomic_DNA"/>
</dbReference>
<gene>
    <name evidence="2" type="ORF">TDIB3V08_LOCUS9073</name>
</gene>
<organism evidence="2">
    <name type="scientific">Timema douglasi</name>
    <name type="common">Walking stick</name>
    <dbReference type="NCBI Taxonomy" id="61478"/>
    <lineage>
        <taxon>Eukaryota</taxon>
        <taxon>Metazoa</taxon>
        <taxon>Ecdysozoa</taxon>
        <taxon>Arthropoda</taxon>
        <taxon>Hexapoda</taxon>
        <taxon>Insecta</taxon>
        <taxon>Pterygota</taxon>
        <taxon>Neoptera</taxon>
        <taxon>Polyneoptera</taxon>
        <taxon>Phasmatodea</taxon>
        <taxon>Timematodea</taxon>
        <taxon>Timematoidea</taxon>
        <taxon>Timematidae</taxon>
        <taxon>Timema</taxon>
    </lineage>
</organism>
<sequence>MAPHKARRPMPTSLAPWGDPGFKHFMSLTMTVTDCPHPVTSDSQNLGIYLSFDCQKSAVSCQSAPKKPWGYCRELSIDYGRVSGKGKLGGGSPSGYQTRSRAVLRPPNIGGEPCPTALWETRPCFTGPCLTFDWAVDDDGQLTCRRSDGVVVIGIGKVELEEEKPHLRGGIVENHFRKKPPLVHPTEILTTISPSSADELNTTSALANYATEAGDIVTLQSG</sequence>
<dbReference type="AlphaFoldDB" id="A0A7R8VQG9"/>
<proteinExistence type="predicted"/>
<dbReference type="Gene3D" id="2.20.100.10">
    <property type="entry name" value="Thrombospondin type-1 (TSP1) repeat"/>
    <property type="match status" value="1"/>
</dbReference>
<protein>
    <submittedName>
        <fullName evidence="2">Uncharacterized protein</fullName>
    </submittedName>
</protein>
<name>A0A7R8VQG9_TIMDO</name>
<reference evidence="2" key="1">
    <citation type="submission" date="2020-11" db="EMBL/GenBank/DDBJ databases">
        <authorList>
            <person name="Tran Van P."/>
        </authorList>
    </citation>
    <scope>NUCLEOTIDE SEQUENCE</scope>
</reference>
<feature type="region of interest" description="Disordered" evidence="1">
    <location>
        <begin position="84"/>
        <end position="107"/>
    </location>
</feature>
<dbReference type="InterPro" id="IPR036383">
    <property type="entry name" value="TSP1_rpt_sf"/>
</dbReference>
<evidence type="ECO:0000313" key="2">
    <source>
        <dbReference type="EMBL" id="CAD7202894.1"/>
    </source>
</evidence>